<dbReference type="Proteomes" id="UP000050761">
    <property type="component" value="Unassembled WGS sequence"/>
</dbReference>
<keyword evidence="2" id="KW-1185">Reference proteome</keyword>
<name>A0A183G7E3_HELPZ</name>
<proteinExistence type="predicted"/>
<sequence length="179" mass="20174">MKATRRREEGTGASGTVGAKATLACHRVNMIKRHSRKAEVKMKKMLEKKWLAPGDSRTLQKEGLPAVKQGECGWRRRLFRLLPLPILPVCAATADHLPHLPSRGTTSLNSPRHEHIILRRFLYFFPTSWHPDLLRPLLVIQHFPGCGELLVAARYPIDECPSEWAITNGLETDDGRTNG</sequence>
<reference evidence="1 2" key="1">
    <citation type="submission" date="2018-11" db="EMBL/GenBank/DDBJ databases">
        <authorList>
            <consortium name="Pathogen Informatics"/>
        </authorList>
    </citation>
    <scope>NUCLEOTIDE SEQUENCE [LARGE SCALE GENOMIC DNA]</scope>
</reference>
<gene>
    <name evidence="1" type="ORF">HPBE_LOCUS17699</name>
</gene>
<dbReference type="WBParaSite" id="HPBE_0001770001-mRNA-1">
    <property type="protein sequence ID" value="HPBE_0001770001-mRNA-1"/>
    <property type="gene ID" value="HPBE_0001770001"/>
</dbReference>
<organism evidence="2 3">
    <name type="scientific">Heligmosomoides polygyrus</name>
    <name type="common">Parasitic roundworm</name>
    <dbReference type="NCBI Taxonomy" id="6339"/>
    <lineage>
        <taxon>Eukaryota</taxon>
        <taxon>Metazoa</taxon>
        <taxon>Ecdysozoa</taxon>
        <taxon>Nematoda</taxon>
        <taxon>Chromadorea</taxon>
        <taxon>Rhabditida</taxon>
        <taxon>Rhabditina</taxon>
        <taxon>Rhabditomorpha</taxon>
        <taxon>Strongyloidea</taxon>
        <taxon>Heligmosomidae</taxon>
        <taxon>Heligmosomoides</taxon>
    </lineage>
</organism>
<dbReference type="AlphaFoldDB" id="A0A183G7E3"/>
<accession>A0A183G7E3</accession>
<evidence type="ECO:0000313" key="2">
    <source>
        <dbReference type="Proteomes" id="UP000050761"/>
    </source>
</evidence>
<accession>A0A3P8EC78</accession>
<protein>
    <submittedName>
        <fullName evidence="1 3">Uncharacterized protein</fullName>
    </submittedName>
</protein>
<evidence type="ECO:0000313" key="1">
    <source>
        <dbReference type="EMBL" id="VDP09649.1"/>
    </source>
</evidence>
<reference evidence="3" key="2">
    <citation type="submission" date="2019-09" db="UniProtKB">
        <authorList>
            <consortium name="WormBaseParasite"/>
        </authorList>
    </citation>
    <scope>IDENTIFICATION</scope>
</reference>
<evidence type="ECO:0000313" key="3">
    <source>
        <dbReference type="WBParaSite" id="HPBE_0001770001-mRNA-1"/>
    </source>
</evidence>
<dbReference type="EMBL" id="UZAH01030198">
    <property type="protein sequence ID" value="VDP09649.1"/>
    <property type="molecule type" value="Genomic_DNA"/>
</dbReference>